<comment type="similarity">
    <text evidence="2">Belongs to the MotB family.</text>
</comment>
<dbReference type="Pfam" id="PF13677">
    <property type="entry name" value="MotB_plug"/>
    <property type="match status" value="1"/>
</dbReference>
<name>A0A3B0FNU1_PSEPS</name>
<gene>
    <name evidence="10" type="ORF">D7Z96_15745</name>
</gene>
<dbReference type="GO" id="GO:0005886">
    <property type="term" value="C:plasma membrane"/>
    <property type="evidence" value="ECO:0007669"/>
    <property type="project" value="UniProtKB-SubCell"/>
</dbReference>
<evidence type="ECO:0000256" key="5">
    <source>
        <dbReference type="ARBA" id="ARBA00022989"/>
    </source>
</evidence>
<dbReference type="CDD" id="cd07185">
    <property type="entry name" value="OmpA_C-like"/>
    <property type="match status" value="1"/>
</dbReference>
<evidence type="ECO:0000313" key="11">
    <source>
        <dbReference type="Proteomes" id="UP000273159"/>
    </source>
</evidence>
<dbReference type="Proteomes" id="UP000273159">
    <property type="component" value="Unassembled WGS sequence"/>
</dbReference>
<dbReference type="PANTHER" id="PTHR30329">
    <property type="entry name" value="STATOR ELEMENT OF FLAGELLAR MOTOR COMPLEX"/>
    <property type="match status" value="1"/>
</dbReference>
<comment type="subcellular location">
    <subcellularLocation>
        <location evidence="1">Cell membrane</location>
        <topology evidence="1">Single-pass membrane protein</topology>
    </subcellularLocation>
</comment>
<dbReference type="InterPro" id="IPR025713">
    <property type="entry name" value="MotB-like_N_dom"/>
</dbReference>
<evidence type="ECO:0000256" key="3">
    <source>
        <dbReference type="ARBA" id="ARBA00022475"/>
    </source>
</evidence>
<evidence type="ECO:0000256" key="4">
    <source>
        <dbReference type="ARBA" id="ARBA00022692"/>
    </source>
</evidence>
<keyword evidence="10" id="KW-0969">Cilium</keyword>
<protein>
    <submittedName>
        <fullName evidence="10">Flagellar motor protein MotB</fullName>
    </submittedName>
</protein>
<keyword evidence="5 8" id="KW-1133">Transmembrane helix</keyword>
<dbReference type="EMBL" id="RBNH01000016">
    <property type="protein sequence ID" value="RKO21545.1"/>
    <property type="molecule type" value="Genomic_DNA"/>
</dbReference>
<keyword evidence="3" id="KW-1003">Cell membrane</keyword>
<reference evidence="10 11" key="1">
    <citation type="submission" date="2018-10" db="EMBL/GenBank/DDBJ databases">
        <title>Genome-guide identification and characterization of bacteria that degrade polycyclic aromatic hydrocarbons and resist hexavalent chromium simultaneously.</title>
        <authorList>
            <person name="Feng H."/>
        </authorList>
    </citation>
    <scope>NUCLEOTIDE SEQUENCE [LARGE SCALE GENOMIC DNA]</scope>
    <source>
        <strain evidence="10 11">J015</strain>
    </source>
</reference>
<evidence type="ECO:0000256" key="7">
    <source>
        <dbReference type="PROSITE-ProRule" id="PRU00473"/>
    </source>
</evidence>
<dbReference type="InterPro" id="IPR006665">
    <property type="entry name" value="OmpA-like"/>
</dbReference>
<reference evidence="11" key="2">
    <citation type="submission" date="2018-10" db="EMBL/GenBank/DDBJ databases">
        <authorList>
            <person name="Wang Y."/>
            <person name="Wang J."/>
            <person name="Yang X."/>
            <person name="Wang Z."/>
            <person name="Huang Y."/>
        </authorList>
    </citation>
    <scope>NUCLEOTIDE SEQUENCE [LARGE SCALE GENOMIC DNA]</scope>
    <source>
        <strain evidence="11">J015</strain>
    </source>
</reference>
<accession>A0A3B0FNU1</accession>
<dbReference type="InterPro" id="IPR036737">
    <property type="entry name" value="OmpA-like_sf"/>
</dbReference>
<dbReference type="Gene3D" id="3.30.1330.60">
    <property type="entry name" value="OmpA-like domain"/>
    <property type="match status" value="1"/>
</dbReference>
<keyword evidence="10" id="KW-0282">Flagellum</keyword>
<feature type="domain" description="OmpA-like" evidence="9">
    <location>
        <begin position="129"/>
        <end position="247"/>
    </location>
</feature>
<proteinExistence type="inferred from homology"/>
<dbReference type="PANTHER" id="PTHR30329:SF21">
    <property type="entry name" value="LIPOPROTEIN YIAD-RELATED"/>
    <property type="match status" value="1"/>
</dbReference>
<dbReference type="Pfam" id="PF00691">
    <property type="entry name" value="OmpA"/>
    <property type="match status" value="1"/>
</dbReference>
<dbReference type="AlphaFoldDB" id="A0A3B0FNU1"/>
<dbReference type="InterPro" id="IPR050330">
    <property type="entry name" value="Bact_OuterMem_StrucFunc"/>
</dbReference>
<evidence type="ECO:0000256" key="6">
    <source>
        <dbReference type="ARBA" id="ARBA00023136"/>
    </source>
</evidence>
<keyword evidence="6 7" id="KW-0472">Membrane</keyword>
<dbReference type="PROSITE" id="PS51123">
    <property type="entry name" value="OMPA_2"/>
    <property type="match status" value="1"/>
</dbReference>
<evidence type="ECO:0000256" key="1">
    <source>
        <dbReference type="ARBA" id="ARBA00004162"/>
    </source>
</evidence>
<evidence type="ECO:0000313" key="10">
    <source>
        <dbReference type="EMBL" id="RKO21545.1"/>
    </source>
</evidence>
<dbReference type="SUPFAM" id="SSF103088">
    <property type="entry name" value="OmpA-like"/>
    <property type="match status" value="1"/>
</dbReference>
<dbReference type="RefSeq" id="WP_120693113.1">
    <property type="nucleotide sequence ID" value="NZ_RBNH01000016.1"/>
</dbReference>
<comment type="caution">
    <text evidence="10">The sequence shown here is derived from an EMBL/GenBank/DDBJ whole genome shotgun (WGS) entry which is preliminary data.</text>
</comment>
<keyword evidence="10" id="KW-0966">Cell projection</keyword>
<keyword evidence="4 8" id="KW-0812">Transmembrane</keyword>
<evidence type="ECO:0000256" key="2">
    <source>
        <dbReference type="ARBA" id="ARBA00008914"/>
    </source>
</evidence>
<evidence type="ECO:0000256" key="8">
    <source>
        <dbReference type="SAM" id="Phobius"/>
    </source>
</evidence>
<evidence type="ECO:0000259" key="9">
    <source>
        <dbReference type="PROSITE" id="PS51123"/>
    </source>
</evidence>
<organism evidence="10 11">
    <name type="scientific">Pseudarthrobacter phenanthrenivorans</name>
    <name type="common">Arthrobacter phenanthrenivorans</name>
    <dbReference type="NCBI Taxonomy" id="361575"/>
    <lineage>
        <taxon>Bacteria</taxon>
        <taxon>Bacillati</taxon>
        <taxon>Actinomycetota</taxon>
        <taxon>Actinomycetes</taxon>
        <taxon>Micrococcales</taxon>
        <taxon>Micrococcaceae</taxon>
        <taxon>Pseudarthrobacter</taxon>
    </lineage>
</organism>
<feature type="transmembrane region" description="Helical" evidence="8">
    <location>
        <begin position="21"/>
        <end position="42"/>
    </location>
</feature>
<sequence>MSRRRGRQPFVPPEEHPDERWMASYTDMVTVLMCLFIVLFAMSSVDADKFEKLKNSLASGFGVVDEGKVDTAEGVVVAPDKVDAELEGMTDLELAMAETDELLALQARIGEDLSRQGLLDSVRFAIDERGLSIRLVGAESFFRPDSADLTDQTLRVLDTIRPVVSQTIREVAVEGHTAKVDTPDPRYWELSSERATNVVRNLITPGGIAPERIRAVGFGSARPLTPGRTAEDLMLNRRTDVVVLSDETEKVRALIPGVLGSRAS</sequence>